<protein>
    <submittedName>
        <fullName evidence="3">Tripartite tricarboxylate transporter TctB family protein</fullName>
    </submittedName>
</protein>
<dbReference type="Pfam" id="PF07331">
    <property type="entry name" value="TctB"/>
    <property type="match status" value="1"/>
</dbReference>
<keyword evidence="1" id="KW-0812">Transmembrane</keyword>
<accession>A0ABV7GSR3</accession>
<feature type="transmembrane region" description="Helical" evidence="1">
    <location>
        <begin position="105"/>
        <end position="123"/>
    </location>
</feature>
<keyword evidence="1" id="KW-0472">Membrane</keyword>
<feature type="transmembrane region" description="Helical" evidence="1">
    <location>
        <begin position="7"/>
        <end position="24"/>
    </location>
</feature>
<dbReference type="RefSeq" id="WP_275631442.1">
    <property type="nucleotide sequence ID" value="NZ_JARGYD010000001.1"/>
</dbReference>
<evidence type="ECO:0000256" key="1">
    <source>
        <dbReference type="SAM" id="Phobius"/>
    </source>
</evidence>
<keyword evidence="1" id="KW-1133">Transmembrane helix</keyword>
<evidence type="ECO:0000313" key="4">
    <source>
        <dbReference type="Proteomes" id="UP001595632"/>
    </source>
</evidence>
<dbReference type="EMBL" id="JBHRTB010000010">
    <property type="protein sequence ID" value="MFC3144182.1"/>
    <property type="molecule type" value="Genomic_DNA"/>
</dbReference>
<name>A0ABV7GSR3_9RHOB</name>
<feature type="transmembrane region" description="Helical" evidence="1">
    <location>
        <begin position="75"/>
        <end position="99"/>
    </location>
</feature>
<sequence length="159" mass="16867">MDHRPIAEIGVSCLIIAVCAVFWYEAAQLPPGSFEPLGSGPVPMYTAIVIILCCLFVIARAVGKVRNGGGLAADFRAEFTGGSPAGALIIAGGTLIYAGLLHYKVLPFGLVTFAFLFLTIWTLENLSLKRALPAAIVAAVMSFGTEYLFTKVFIVDLPT</sequence>
<evidence type="ECO:0000259" key="2">
    <source>
        <dbReference type="Pfam" id="PF07331"/>
    </source>
</evidence>
<comment type="caution">
    <text evidence="3">The sequence shown here is derived from an EMBL/GenBank/DDBJ whole genome shotgun (WGS) entry which is preliminary data.</text>
</comment>
<dbReference type="InterPro" id="IPR009936">
    <property type="entry name" value="DUF1468"/>
</dbReference>
<reference evidence="4" key="1">
    <citation type="journal article" date="2019" name="Int. J. Syst. Evol. Microbiol.">
        <title>The Global Catalogue of Microorganisms (GCM) 10K type strain sequencing project: providing services to taxonomists for standard genome sequencing and annotation.</title>
        <authorList>
            <consortium name="The Broad Institute Genomics Platform"/>
            <consortium name="The Broad Institute Genome Sequencing Center for Infectious Disease"/>
            <person name="Wu L."/>
            <person name="Ma J."/>
        </authorList>
    </citation>
    <scope>NUCLEOTIDE SEQUENCE [LARGE SCALE GENOMIC DNA]</scope>
    <source>
        <strain evidence="4">KCTC 52366</strain>
    </source>
</reference>
<organism evidence="3 4">
    <name type="scientific">Psychromarinibacter halotolerans</name>
    <dbReference type="NCBI Taxonomy" id="1775175"/>
    <lineage>
        <taxon>Bacteria</taxon>
        <taxon>Pseudomonadati</taxon>
        <taxon>Pseudomonadota</taxon>
        <taxon>Alphaproteobacteria</taxon>
        <taxon>Rhodobacterales</taxon>
        <taxon>Paracoccaceae</taxon>
        <taxon>Psychromarinibacter</taxon>
    </lineage>
</organism>
<feature type="transmembrane region" description="Helical" evidence="1">
    <location>
        <begin position="135"/>
        <end position="154"/>
    </location>
</feature>
<evidence type="ECO:0000313" key="3">
    <source>
        <dbReference type="EMBL" id="MFC3144182.1"/>
    </source>
</evidence>
<feature type="transmembrane region" description="Helical" evidence="1">
    <location>
        <begin position="44"/>
        <end position="63"/>
    </location>
</feature>
<dbReference type="Proteomes" id="UP001595632">
    <property type="component" value="Unassembled WGS sequence"/>
</dbReference>
<feature type="domain" description="DUF1468" evidence="2">
    <location>
        <begin position="12"/>
        <end position="158"/>
    </location>
</feature>
<keyword evidence="4" id="KW-1185">Reference proteome</keyword>
<proteinExistence type="predicted"/>
<gene>
    <name evidence="3" type="ORF">ACFOGP_15785</name>
</gene>